<reference evidence="13 14" key="1">
    <citation type="journal article" date="2015" name="Stand. Genomic Sci.">
        <title>Genomic Encyclopedia of Bacterial and Archaeal Type Strains, Phase III: the genomes of soil and plant-associated and newly described type strains.</title>
        <authorList>
            <person name="Whitman W.B."/>
            <person name="Woyke T."/>
            <person name="Klenk H.P."/>
            <person name="Zhou Y."/>
            <person name="Lilburn T.G."/>
            <person name="Beck B.J."/>
            <person name="De Vos P."/>
            <person name="Vandamme P."/>
            <person name="Eisen J.A."/>
            <person name="Garrity G."/>
            <person name="Hugenholtz P."/>
            <person name="Kyrpides N.C."/>
        </authorList>
    </citation>
    <scope>NUCLEOTIDE SEQUENCE [LARGE SCALE GENOMIC DNA]</scope>
    <source>
        <strain evidence="13 14">CECT 7306</strain>
    </source>
</reference>
<evidence type="ECO:0000256" key="6">
    <source>
        <dbReference type="ARBA" id="ARBA00022781"/>
    </source>
</evidence>
<dbReference type="CDD" id="cd00310">
    <property type="entry name" value="ATP-synt_Fo_a_6"/>
    <property type="match status" value="1"/>
</dbReference>
<dbReference type="RefSeq" id="WP_123379543.1">
    <property type="nucleotide sequence ID" value="NZ_RJKN01000003.1"/>
</dbReference>
<feature type="transmembrane region" description="Helical" evidence="11">
    <location>
        <begin position="94"/>
        <end position="113"/>
    </location>
</feature>
<comment type="caution">
    <text evidence="13">The sequence shown here is derived from an EMBL/GenBank/DDBJ whole genome shotgun (WGS) entry which is preliminary data.</text>
</comment>
<dbReference type="FunCoup" id="A0A3N1HNC6">
    <property type="interactions" value="91"/>
</dbReference>
<name>A0A3N1HNC6_9ACTN</name>
<dbReference type="InterPro" id="IPR035908">
    <property type="entry name" value="F0_ATP_A_sf"/>
</dbReference>
<evidence type="ECO:0000256" key="1">
    <source>
        <dbReference type="ARBA" id="ARBA00004141"/>
    </source>
</evidence>
<dbReference type="HAMAP" id="MF_01393">
    <property type="entry name" value="ATP_synth_a_bact"/>
    <property type="match status" value="1"/>
</dbReference>
<evidence type="ECO:0000256" key="11">
    <source>
        <dbReference type="HAMAP-Rule" id="MF_01393"/>
    </source>
</evidence>
<evidence type="ECO:0000256" key="3">
    <source>
        <dbReference type="ARBA" id="ARBA00022448"/>
    </source>
</evidence>
<keyword evidence="6 11" id="KW-0375">Hydrogen ion transport</keyword>
<keyword evidence="7 11" id="KW-1133">Transmembrane helix</keyword>
<dbReference type="Gene3D" id="1.20.120.220">
    <property type="entry name" value="ATP synthase, F0 complex, subunit A"/>
    <property type="match status" value="1"/>
</dbReference>
<proteinExistence type="inferred from homology"/>
<keyword evidence="9 11" id="KW-0472">Membrane</keyword>
<keyword evidence="10 11" id="KW-0066">ATP synthesis</keyword>
<comment type="similarity">
    <text evidence="2 11 12">Belongs to the ATPase A chain family.</text>
</comment>
<evidence type="ECO:0000256" key="12">
    <source>
        <dbReference type="RuleBase" id="RU000483"/>
    </source>
</evidence>
<feature type="transmembrane region" description="Helical" evidence="11">
    <location>
        <begin position="156"/>
        <end position="179"/>
    </location>
</feature>
<dbReference type="PANTHER" id="PTHR11410">
    <property type="entry name" value="ATP SYNTHASE SUBUNIT A"/>
    <property type="match status" value="1"/>
</dbReference>
<gene>
    <name evidence="11" type="primary">atpB</name>
    <name evidence="13" type="ORF">EDC03_1468</name>
</gene>
<dbReference type="InterPro" id="IPR023011">
    <property type="entry name" value="ATP_synth_F0_asu_AS"/>
</dbReference>
<dbReference type="SUPFAM" id="SSF81336">
    <property type="entry name" value="F1F0 ATP synthase subunit A"/>
    <property type="match status" value="1"/>
</dbReference>
<dbReference type="GO" id="GO:0045259">
    <property type="term" value="C:proton-transporting ATP synthase complex"/>
    <property type="evidence" value="ECO:0007669"/>
    <property type="project" value="UniProtKB-KW"/>
</dbReference>
<evidence type="ECO:0000256" key="8">
    <source>
        <dbReference type="ARBA" id="ARBA00023065"/>
    </source>
</evidence>
<dbReference type="GO" id="GO:0046933">
    <property type="term" value="F:proton-transporting ATP synthase activity, rotational mechanism"/>
    <property type="evidence" value="ECO:0007669"/>
    <property type="project" value="UniProtKB-UniRule"/>
</dbReference>
<accession>A0A3N1HNC6</accession>
<dbReference type="Pfam" id="PF00119">
    <property type="entry name" value="ATP-synt_A"/>
    <property type="match status" value="1"/>
</dbReference>
<dbReference type="EMBL" id="RJKN01000003">
    <property type="protein sequence ID" value="ROP43872.1"/>
    <property type="molecule type" value="Genomic_DNA"/>
</dbReference>
<sequence length="263" mass="28953">MSAALLASGGHGFETPDQSIFWQPLFGTEGALAITRPSILALISVVIVAGLLLAGTKRLSLVPSKGQMAVETVYNLVRNTVGRDVIGEQHFRRYVPLLFALFAFIYVNNLFGVLPPFQYPTMSRFAFPLVLALIVYVVYNAVGIRRKGLGGYLKGFVPGGLPSWIVPLVFVLELVTYFVTRPVTLALRLFGNMFAGHLILVLFITGAEYMLFDGGVLLKLVSVPTFLMAFLMTLFELLVQFLQAYVFVLLAATYIADSYADEH</sequence>
<dbReference type="OrthoDB" id="9809130at2"/>
<dbReference type="GO" id="GO:0005886">
    <property type="term" value="C:plasma membrane"/>
    <property type="evidence" value="ECO:0007669"/>
    <property type="project" value="UniProtKB-SubCell"/>
</dbReference>
<feature type="transmembrane region" description="Helical" evidence="11">
    <location>
        <begin position="241"/>
        <end position="260"/>
    </location>
</feature>
<keyword evidence="11" id="KW-1003">Cell membrane</keyword>
<evidence type="ECO:0000256" key="4">
    <source>
        <dbReference type="ARBA" id="ARBA00022547"/>
    </source>
</evidence>
<dbReference type="NCBIfam" id="TIGR01131">
    <property type="entry name" value="ATP_synt_6_or_A"/>
    <property type="match status" value="1"/>
</dbReference>
<keyword evidence="5 11" id="KW-0812">Transmembrane</keyword>
<evidence type="ECO:0000256" key="5">
    <source>
        <dbReference type="ARBA" id="ARBA00022692"/>
    </source>
</evidence>
<evidence type="ECO:0000256" key="10">
    <source>
        <dbReference type="ARBA" id="ARBA00023310"/>
    </source>
</evidence>
<evidence type="ECO:0000313" key="13">
    <source>
        <dbReference type="EMBL" id="ROP43872.1"/>
    </source>
</evidence>
<dbReference type="PROSITE" id="PS00449">
    <property type="entry name" value="ATPASE_A"/>
    <property type="match status" value="1"/>
</dbReference>
<dbReference type="Proteomes" id="UP000276232">
    <property type="component" value="Unassembled WGS sequence"/>
</dbReference>
<dbReference type="InterPro" id="IPR000568">
    <property type="entry name" value="ATP_synth_F0_asu"/>
</dbReference>
<keyword evidence="3 11" id="KW-0813">Transport</keyword>
<comment type="subcellular location">
    <subcellularLocation>
        <location evidence="11 12">Cell membrane</location>
        <topology evidence="11 12">Multi-pass membrane protein</topology>
    </subcellularLocation>
    <subcellularLocation>
        <location evidence="1">Membrane</location>
        <topology evidence="1">Multi-pass membrane protein</topology>
    </subcellularLocation>
</comment>
<keyword evidence="14" id="KW-1185">Reference proteome</keyword>
<dbReference type="PRINTS" id="PR00123">
    <property type="entry name" value="ATPASEA"/>
</dbReference>
<organism evidence="13 14">
    <name type="scientific">Pseudokineococcus lusitanus</name>
    <dbReference type="NCBI Taxonomy" id="763993"/>
    <lineage>
        <taxon>Bacteria</taxon>
        <taxon>Bacillati</taxon>
        <taxon>Actinomycetota</taxon>
        <taxon>Actinomycetes</taxon>
        <taxon>Kineosporiales</taxon>
        <taxon>Kineosporiaceae</taxon>
        <taxon>Pseudokineococcus</taxon>
    </lineage>
</organism>
<evidence type="ECO:0000256" key="7">
    <source>
        <dbReference type="ARBA" id="ARBA00022989"/>
    </source>
</evidence>
<dbReference type="PANTHER" id="PTHR11410:SF0">
    <property type="entry name" value="ATP SYNTHASE SUBUNIT A"/>
    <property type="match status" value="1"/>
</dbReference>
<dbReference type="InterPro" id="IPR045083">
    <property type="entry name" value="ATP_synth_F0_asu_bact/mt"/>
</dbReference>
<keyword evidence="8 11" id="KW-0406">Ion transport</keyword>
<dbReference type="InParanoid" id="A0A3N1HNC6"/>
<feature type="transmembrane region" description="Helical" evidence="11">
    <location>
        <begin position="125"/>
        <end position="144"/>
    </location>
</feature>
<keyword evidence="4 11" id="KW-0138">CF(0)</keyword>
<feature type="transmembrane region" description="Helical" evidence="11">
    <location>
        <begin position="36"/>
        <end position="55"/>
    </location>
</feature>
<protein>
    <recommendedName>
        <fullName evidence="11 12">ATP synthase subunit a</fullName>
    </recommendedName>
    <alternativeName>
        <fullName evidence="11">ATP synthase F0 sector subunit a</fullName>
    </alternativeName>
    <alternativeName>
        <fullName evidence="11">F-ATPase subunit 6</fullName>
    </alternativeName>
</protein>
<evidence type="ECO:0000256" key="2">
    <source>
        <dbReference type="ARBA" id="ARBA00006810"/>
    </source>
</evidence>
<evidence type="ECO:0000256" key="9">
    <source>
        <dbReference type="ARBA" id="ARBA00023136"/>
    </source>
</evidence>
<dbReference type="AlphaFoldDB" id="A0A3N1HNC6"/>
<evidence type="ECO:0000313" key="14">
    <source>
        <dbReference type="Proteomes" id="UP000276232"/>
    </source>
</evidence>
<comment type="function">
    <text evidence="11 12">Key component of the proton channel; it plays a direct role in the translocation of protons across the membrane.</text>
</comment>